<proteinExistence type="predicted"/>
<dbReference type="Proteomes" id="UP000188235">
    <property type="component" value="Chromosome"/>
</dbReference>
<dbReference type="PROSITE" id="PS51779">
    <property type="entry name" value="POTRA"/>
    <property type="match status" value="1"/>
</dbReference>
<evidence type="ECO:0000256" key="3">
    <source>
        <dbReference type="ARBA" id="ARBA00022618"/>
    </source>
</evidence>
<sequence>MPPGAFAKALQDRREAERRRRLIIWGSVAGLVVVLGVGIWLALFSPVFAARQVVVDGTELLTPEQVTEAAAVELDVPLLRQDTEAIAQRVRDLAPVLDVEVHRDLPDTVRLDVTERELVYQLVRDEAVSWVDRDGVVFNTTPKPTAGVVQVKSDDADDRLRRDIATVVANIPDDLRPQVSLLTAEAVDRIGFTLSDDREIVWGSAEESQLKGDVLAALLDVEAKVYDVSAPRHPTTK</sequence>
<keyword evidence="11" id="KW-1185">Reference proteome</keyword>
<keyword evidence="4 8" id="KW-0812">Transmembrane</keyword>
<evidence type="ECO:0000313" key="10">
    <source>
        <dbReference type="EMBL" id="AQP52424.1"/>
    </source>
</evidence>
<feature type="domain" description="POTRA" evidence="9">
    <location>
        <begin position="48"/>
        <end position="116"/>
    </location>
</feature>
<accession>A0A1Q2D2A3</accession>
<evidence type="ECO:0000256" key="8">
    <source>
        <dbReference type="SAM" id="Phobius"/>
    </source>
</evidence>
<dbReference type="PANTHER" id="PTHR37820">
    <property type="entry name" value="CELL DIVISION PROTEIN DIVIB"/>
    <property type="match status" value="1"/>
</dbReference>
<evidence type="ECO:0000256" key="6">
    <source>
        <dbReference type="ARBA" id="ARBA00023136"/>
    </source>
</evidence>
<keyword evidence="5 8" id="KW-1133">Transmembrane helix</keyword>
<dbReference type="GO" id="GO:0051301">
    <property type="term" value="P:cell division"/>
    <property type="evidence" value="ECO:0007669"/>
    <property type="project" value="UniProtKB-KW"/>
</dbReference>
<evidence type="ECO:0000256" key="2">
    <source>
        <dbReference type="ARBA" id="ARBA00022475"/>
    </source>
</evidence>
<dbReference type="Pfam" id="PF08478">
    <property type="entry name" value="POTRA_1"/>
    <property type="match status" value="1"/>
</dbReference>
<dbReference type="STRING" id="399497.BW733_02095"/>
<gene>
    <name evidence="10" type="ORF">BW733_02095</name>
</gene>
<dbReference type="InterPro" id="IPR034746">
    <property type="entry name" value="POTRA"/>
</dbReference>
<evidence type="ECO:0000256" key="7">
    <source>
        <dbReference type="ARBA" id="ARBA00023306"/>
    </source>
</evidence>
<dbReference type="InterPro" id="IPR013685">
    <property type="entry name" value="POTRA_FtsQ_type"/>
</dbReference>
<evidence type="ECO:0000256" key="5">
    <source>
        <dbReference type="ARBA" id="ARBA00022989"/>
    </source>
</evidence>
<evidence type="ECO:0000256" key="4">
    <source>
        <dbReference type="ARBA" id="ARBA00022692"/>
    </source>
</evidence>
<dbReference type="InterPro" id="IPR005548">
    <property type="entry name" value="Cell_div_FtsQ/DivIB_C"/>
</dbReference>
<organism evidence="10 11">
    <name type="scientific">Tessaracoccus flavescens</name>
    <dbReference type="NCBI Taxonomy" id="399497"/>
    <lineage>
        <taxon>Bacteria</taxon>
        <taxon>Bacillati</taxon>
        <taxon>Actinomycetota</taxon>
        <taxon>Actinomycetes</taxon>
        <taxon>Propionibacteriales</taxon>
        <taxon>Propionibacteriaceae</taxon>
        <taxon>Tessaracoccus</taxon>
    </lineage>
</organism>
<dbReference type="AlphaFoldDB" id="A0A1Q2D2A3"/>
<keyword evidence="2" id="KW-1003">Cell membrane</keyword>
<dbReference type="GO" id="GO:0005886">
    <property type="term" value="C:plasma membrane"/>
    <property type="evidence" value="ECO:0007669"/>
    <property type="project" value="TreeGrafter"/>
</dbReference>
<dbReference type="Gene3D" id="3.10.20.310">
    <property type="entry name" value="membrane protein fhac"/>
    <property type="match status" value="1"/>
</dbReference>
<dbReference type="KEGG" id="tfa:BW733_02095"/>
<evidence type="ECO:0000313" key="11">
    <source>
        <dbReference type="Proteomes" id="UP000188235"/>
    </source>
</evidence>
<dbReference type="EMBL" id="CP019607">
    <property type="protein sequence ID" value="AQP52424.1"/>
    <property type="molecule type" value="Genomic_DNA"/>
</dbReference>
<evidence type="ECO:0000256" key="1">
    <source>
        <dbReference type="ARBA" id="ARBA00004370"/>
    </source>
</evidence>
<dbReference type="Pfam" id="PF03799">
    <property type="entry name" value="FtsQ_DivIB_C"/>
    <property type="match status" value="1"/>
</dbReference>
<feature type="transmembrane region" description="Helical" evidence="8">
    <location>
        <begin position="22"/>
        <end position="43"/>
    </location>
</feature>
<name>A0A1Q2D2A3_9ACTN</name>
<dbReference type="PANTHER" id="PTHR37820:SF1">
    <property type="entry name" value="CELL DIVISION PROTEIN FTSQ"/>
    <property type="match status" value="1"/>
</dbReference>
<dbReference type="InterPro" id="IPR050487">
    <property type="entry name" value="FtsQ_DivIB"/>
</dbReference>
<comment type="subcellular location">
    <subcellularLocation>
        <location evidence="1">Membrane</location>
    </subcellularLocation>
</comment>
<reference evidence="10 11" key="1">
    <citation type="journal article" date="2008" name="Int. J. Syst. Evol. Microbiol.">
        <title>Tessaracoccus flavescens sp. nov., isolated from marine sediment.</title>
        <authorList>
            <person name="Lee D.W."/>
            <person name="Lee S.D."/>
        </authorList>
    </citation>
    <scope>NUCLEOTIDE SEQUENCE [LARGE SCALE GENOMIC DNA]</scope>
    <source>
        <strain evidence="10 11">SST-39T</strain>
    </source>
</reference>
<evidence type="ECO:0000259" key="9">
    <source>
        <dbReference type="PROSITE" id="PS51779"/>
    </source>
</evidence>
<keyword evidence="3" id="KW-0132">Cell division</keyword>
<keyword evidence="7" id="KW-0131">Cell cycle</keyword>
<keyword evidence="6 8" id="KW-0472">Membrane</keyword>
<protein>
    <recommendedName>
        <fullName evidence="9">POTRA domain-containing protein</fullName>
    </recommendedName>
</protein>